<organism evidence="8 9">
    <name type="scientific">Prorocentrum cordatum</name>
    <dbReference type="NCBI Taxonomy" id="2364126"/>
    <lineage>
        <taxon>Eukaryota</taxon>
        <taxon>Sar</taxon>
        <taxon>Alveolata</taxon>
        <taxon>Dinophyceae</taxon>
        <taxon>Prorocentrales</taxon>
        <taxon>Prorocentraceae</taxon>
        <taxon>Prorocentrum</taxon>
    </lineage>
</organism>
<dbReference type="EMBL" id="CAUYUJ010001002">
    <property type="protein sequence ID" value="CAK0793625.1"/>
    <property type="molecule type" value="Genomic_DNA"/>
</dbReference>
<dbReference type="InterPro" id="IPR002130">
    <property type="entry name" value="Cyclophilin-type_PPIase_dom"/>
</dbReference>
<dbReference type="EC" id="5.2.1.8" evidence="5"/>
<evidence type="ECO:0000256" key="4">
    <source>
        <dbReference type="PROSITE-ProRule" id="PRU00278"/>
    </source>
</evidence>
<reference evidence="8" key="1">
    <citation type="submission" date="2023-10" db="EMBL/GenBank/DDBJ databases">
        <authorList>
            <person name="Chen Y."/>
            <person name="Shah S."/>
            <person name="Dougan E. K."/>
            <person name="Thang M."/>
            <person name="Chan C."/>
        </authorList>
    </citation>
    <scope>NUCLEOTIDE SEQUENCE [LARGE SCALE GENOMIC DNA]</scope>
</reference>
<protein>
    <recommendedName>
        <fullName evidence="5">Peptidyl-prolyl cis-trans isomerase</fullName>
        <shortName evidence="5">PPIase</shortName>
        <ecNumber evidence="5">5.2.1.8</ecNumber>
    </recommendedName>
</protein>
<dbReference type="PANTHER" id="PTHR10657">
    <property type="entry name" value="PEPTIDYL-PROLYL CIS-TRANS ISOMERASE"/>
    <property type="match status" value="1"/>
</dbReference>
<comment type="function">
    <text evidence="5">PPIases accelerate the folding of proteins. It catalyzes the cis-trans isomerization of proline imidic peptide bonds in oligopeptides.</text>
</comment>
<dbReference type="InterPro" id="IPR029000">
    <property type="entry name" value="Cyclophilin-like_dom_sf"/>
</dbReference>
<name>A0ABN9PKT0_9DINO</name>
<evidence type="ECO:0000313" key="9">
    <source>
        <dbReference type="Proteomes" id="UP001189429"/>
    </source>
</evidence>
<dbReference type="PROSITE" id="PS50072">
    <property type="entry name" value="CSA_PPIASE_2"/>
    <property type="match status" value="1"/>
</dbReference>
<keyword evidence="3 4" id="KW-0413">Isomerase</keyword>
<keyword evidence="2 4" id="KW-0697">Rotamase</keyword>
<dbReference type="Pfam" id="PF00639">
    <property type="entry name" value="Rotamase"/>
    <property type="match status" value="1"/>
</dbReference>
<evidence type="ECO:0000256" key="3">
    <source>
        <dbReference type="ARBA" id="ARBA00023235"/>
    </source>
</evidence>
<dbReference type="SUPFAM" id="SSF54534">
    <property type="entry name" value="FKBP-like"/>
    <property type="match status" value="1"/>
</dbReference>
<feature type="signal peptide" evidence="5">
    <location>
        <begin position="1"/>
        <end position="17"/>
    </location>
</feature>
<keyword evidence="9" id="KW-1185">Reference proteome</keyword>
<dbReference type="InterPro" id="IPR046357">
    <property type="entry name" value="PPIase_dom_sf"/>
</dbReference>
<accession>A0ABN9PKT0</accession>
<dbReference type="PANTHER" id="PTHR10657:SF4">
    <property type="entry name" value="PEPTIDYL-PROLYL CIS-TRANS ISOMERASE-RELATED"/>
    <property type="match status" value="1"/>
</dbReference>
<evidence type="ECO:0000259" key="7">
    <source>
        <dbReference type="PROSITE" id="PS50198"/>
    </source>
</evidence>
<evidence type="ECO:0000313" key="8">
    <source>
        <dbReference type="EMBL" id="CAK0793625.1"/>
    </source>
</evidence>
<sequence length="297" mass="31068">MFLLLLLLLLLPPPPHPTAISPPIPLPPPPPSPPPPHSPFLQWCLSMANSGPNTNGSQFFICTDAPSHLDGKHVVFGEVVSGFDVVQQMESCGSRSGRVAKKVAIKNCGMVDAEASQASKRQRLIDVAPAPRLVSEVPVDAPVQGGLLGLLAQADAGAQAGGAAAGPARPEPPGPGAGEAEEAHIMHILRKHAGCLKPKTRGGAVITESVQDAAEYLEEIANQLVGLGPDELRKQFAELARTESHCASGPKKGGDVGRFRRGQRQPAFEEAAFALAIGEVSDIVQTDSGVHLLLRIP</sequence>
<comment type="caution">
    <text evidence="8">The sequence shown here is derived from an EMBL/GenBank/DDBJ whole genome shotgun (WGS) entry which is preliminary data.</text>
</comment>
<comment type="similarity">
    <text evidence="5">Belongs to the cyclophilin-type PPIase family.</text>
</comment>
<feature type="domain" description="PPIase cyclophilin-type" evidence="6">
    <location>
        <begin position="45"/>
        <end position="110"/>
    </location>
</feature>
<feature type="chain" id="PRO_5044963933" description="Peptidyl-prolyl cis-trans isomerase" evidence="5">
    <location>
        <begin position="18"/>
        <end position="297"/>
    </location>
</feature>
<dbReference type="PRINTS" id="PR00153">
    <property type="entry name" value="CSAPPISMRASE"/>
</dbReference>
<dbReference type="SUPFAM" id="SSF50891">
    <property type="entry name" value="Cyclophilin-like"/>
    <property type="match status" value="1"/>
</dbReference>
<keyword evidence="5" id="KW-0732">Signal</keyword>
<gene>
    <name evidence="8" type="ORF">PCOR1329_LOCUS3867</name>
</gene>
<dbReference type="InterPro" id="IPR000297">
    <property type="entry name" value="PPIase_PpiC"/>
</dbReference>
<dbReference type="PROSITE" id="PS50198">
    <property type="entry name" value="PPIC_PPIASE_2"/>
    <property type="match status" value="1"/>
</dbReference>
<evidence type="ECO:0000259" key="6">
    <source>
        <dbReference type="PROSITE" id="PS50072"/>
    </source>
</evidence>
<evidence type="ECO:0000256" key="5">
    <source>
        <dbReference type="RuleBase" id="RU363019"/>
    </source>
</evidence>
<dbReference type="PROSITE" id="PS01096">
    <property type="entry name" value="PPIC_PPIASE_1"/>
    <property type="match status" value="1"/>
</dbReference>
<comment type="catalytic activity">
    <reaction evidence="1 5">
        <text>[protein]-peptidylproline (omega=180) = [protein]-peptidylproline (omega=0)</text>
        <dbReference type="Rhea" id="RHEA:16237"/>
        <dbReference type="Rhea" id="RHEA-COMP:10747"/>
        <dbReference type="Rhea" id="RHEA-COMP:10748"/>
        <dbReference type="ChEBI" id="CHEBI:83833"/>
        <dbReference type="ChEBI" id="CHEBI:83834"/>
        <dbReference type="EC" id="5.2.1.8"/>
    </reaction>
</comment>
<dbReference type="Gene3D" id="2.40.100.10">
    <property type="entry name" value="Cyclophilin-like"/>
    <property type="match status" value="1"/>
</dbReference>
<feature type="domain" description="PpiC" evidence="7">
    <location>
        <begin position="180"/>
        <end position="297"/>
    </location>
</feature>
<dbReference type="InterPro" id="IPR051370">
    <property type="entry name" value="PPIase_Pin1"/>
</dbReference>
<dbReference type="Proteomes" id="UP001189429">
    <property type="component" value="Unassembled WGS sequence"/>
</dbReference>
<proteinExistence type="inferred from homology"/>
<dbReference type="Pfam" id="PF00160">
    <property type="entry name" value="Pro_isomerase"/>
    <property type="match status" value="1"/>
</dbReference>
<evidence type="ECO:0000256" key="1">
    <source>
        <dbReference type="ARBA" id="ARBA00000971"/>
    </source>
</evidence>
<evidence type="ECO:0000256" key="2">
    <source>
        <dbReference type="ARBA" id="ARBA00023110"/>
    </source>
</evidence>
<dbReference type="InterPro" id="IPR023058">
    <property type="entry name" value="PPIase_PpiC_CS"/>
</dbReference>
<dbReference type="Gene3D" id="3.10.50.40">
    <property type="match status" value="1"/>
</dbReference>